<protein>
    <submittedName>
        <fullName evidence="9">Biopolymer transporter ExbD</fullName>
    </submittedName>
</protein>
<feature type="transmembrane region" description="Helical" evidence="8">
    <location>
        <begin position="20"/>
        <end position="37"/>
    </location>
</feature>
<keyword evidence="7" id="KW-0653">Protein transport</keyword>
<reference evidence="9 10" key="1">
    <citation type="submission" date="2018-05" db="EMBL/GenBank/DDBJ databases">
        <title>Rhodohalobacter halophilus gen. nov., sp. nov., a moderately halophilic member of the family Balneolaceae.</title>
        <authorList>
            <person name="Liu Z.-W."/>
        </authorList>
    </citation>
    <scope>NUCLEOTIDE SEQUENCE [LARGE SCALE GENOMIC DNA]</scope>
    <source>
        <strain evidence="9 10">8A47</strain>
    </source>
</reference>
<evidence type="ECO:0000256" key="4">
    <source>
        <dbReference type="ARBA" id="ARBA00022692"/>
    </source>
</evidence>
<evidence type="ECO:0000256" key="1">
    <source>
        <dbReference type="ARBA" id="ARBA00004162"/>
    </source>
</evidence>
<dbReference type="Proteomes" id="UP000245533">
    <property type="component" value="Unassembled WGS sequence"/>
</dbReference>
<proteinExistence type="inferred from homology"/>
<dbReference type="GO" id="GO:0005886">
    <property type="term" value="C:plasma membrane"/>
    <property type="evidence" value="ECO:0007669"/>
    <property type="project" value="UniProtKB-SubCell"/>
</dbReference>
<evidence type="ECO:0000256" key="6">
    <source>
        <dbReference type="ARBA" id="ARBA00023136"/>
    </source>
</evidence>
<keyword evidence="6 8" id="KW-0472">Membrane</keyword>
<dbReference type="AlphaFoldDB" id="A0A316TW90"/>
<evidence type="ECO:0000313" key="10">
    <source>
        <dbReference type="Proteomes" id="UP000245533"/>
    </source>
</evidence>
<accession>A0A316TW90</accession>
<evidence type="ECO:0000256" key="5">
    <source>
        <dbReference type="ARBA" id="ARBA00022989"/>
    </source>
</evidence>
<evidence type="ECO:0000313" key="9">
    <source>
        <dbReference type="EMBL" id="PWN06832.1"/>
    </source>
</evidence>
<dbReference type="Pfam" id="PF02472">
    <property type="entry name" value="ExbD"/>
    <property type="match status" value="1"/>
</dbReference>
<dbReference type="GO" id="GO:0022857">
    <property type="term" value="F:transmembrane transporter activity"/>
    <property type="evidence" value="ECO:0007669"/>
    <property type="project" value="InterPro"/>
</dbReference>
<comment type="subcellular location">
    <subcellularLocation>
        <location evidence="1">Cell membrane</location>
        <topology evidence="1">Single-pass membrane protein</topology>
    </subcellularLocation>
    <subcellularLocation>
        <location evidence="7">Cell membrane</location>
        <topology evidence="7">Single-pass type II membrane protein</topology>
    </subcellularLocation>
</comment>
<evidence type="ECO:0000256" key="2">
    <source>
        <dbReference type="ARBA" id="ARBA00005811"/>
    </source>
</evidence>
<dbReference type="EMBL" id="QGGB01000005">
    <property type="protein sequence ID" value="PWN06832.1"/>
    <property type="molecule type" value="Genomic_DNA"/>
</dbReference>
<dbReference type="InterPro" id="IPR003400">
    <property type="entry name" value="ExbD"/>
</dbReference>
<organism evidence="9 10">
    <name type="scientific">Rhodohalobacter mucosus</name>
    <dbReference type="NCBI Taxonomy" id="2079485"/>
    <lineage>
        <taxon>Bacteria</taxon>
        <taxon>Pseudomonadati</taxon>
        <taxon>Balneolota</taxon>
        <taxon>Balneolia</taxon>
        <taxon>Balneolales</taxon>
        <taxon>Balneolaceae</taxon>
        <taxon>Rhodohalobacter</taxon>
    </lineage>
</organism>
<comment type="similarity">
    <text evidence="2 7">Belongs to the ExbD/TolR family.</text>
</comment>
<name>A0A316TW90_9BACT</name>
<keyword evidence="4 7" id="KW-0812">Transmembrane</keyword>
<dbReference type="PANTHER" id="PTHR30558:SF3">
    <property type="entry name" value="BIOPOLYMER TRANSPORT PROTEIN EXBD-RELATED"/>
    <property type="match status" value="1"/>
</dbReference>
<evidence type="ECO:0000256" key="7">
    <source>
        <dbReference type="RuleBase" id="RU003879"/>
    </source>
</evidence>
<evidence type="ECO:0000256" key="3">
    <source>
        <dbReference type="ARBA" id="ARBA00022475"/>
    </source>
</evidence>
<dbReference type="RefSeq" id="WP_109646144.1">
    <property type="nucleotide sequence ID" value="NZ_QGGB01000005.1"/>
</dbReference>
<dbReference type="GO" id="GO:0015031">
    <property type="term" value="P:protein transport"/>
    <property type="evidence" value="ECO:0007669"/>
    <property type="project" value="UniProtKB-KW"/>
</dbReference>
<keyword evidence="7" id="KW-0813">Transport</keyword>
<keyword evidence="3" id="KW-1003">Cell membrane</keyword>
<keyword evidence="5 8" id="KW-1133">Transmembrane helix</keyword>
<keyword evidence="10" id="KW-1185">Reference proteome</keyword>
<sequence length="148" mass="17122">MAHFKKKQAGTSQNVPTSAMPDVVFMLLIFFMVTTVLREVELQVQIEYAEAETIEKIEEKRLVSYIYIGPERLGGNQVGETRVQIDDVLIEEMGEIRNIMYDKLMEEPRLIVSLRVDQDSEFGIVTDVQQELRHAGTLRINYSTRREI</sequence>
<dbReference type="PANTHER" id="PTHR30558">
    <property type="entry name" value="EXBD MEMBRANE COMPONENT OF PMF-DRIVEN MACROMOLECULE IMPORT SYSTEM"/>
    <property type="match status" value="1"/>
</dbReference>
<dbReference type="OrthoDB" id="9810103at2"/>
<evidence type="ECO:0000256" key="8">
    <source>
        <dbReference type="SAM" id="Phobius"/>
    </source>
</evidence>
<gene>
    <name evidence="9" type="ORF">DDZ15_06040</name>
</gene>
<comment type="caution">
    <text evidence="9">The sequence shown here is derived from an EMBL/GenBank/DDBJ whole genome shotgun (WGS) entry which is preliminary data.</text>
</comment>